<evidence type="ECO:0000256" key="3">
    <source>
        <dbReference type="ARBA" id="ARBA00022448"/>
    </source>
</evidence>
<sequence length="542" mass="59590">MRSRSMKDSSSPDSRKLSNVFIYSVIIVAILVVMGAINPERFGTVSGAIANWVSSYFGWYYMIITSAMLFFCIFLIFSPIGKLKLGKPHHKPEFSTRSWLTMLFSAGMGIGVVFYSTSEPIAHFLAPATADPETDEALLEAIRATIFHWGAHAWGMYGAVALALAYFQFRKGESGLLSKTLRPILGDKVDGPIGVIIDILTVFATVIGVAVSLGIGTTQINGGLNYLFGLPINLTMQGVIIAVVTVLFLASAWSGLTKGIRYLSNLNMVLAAILLLAVLILGPTMLILNMLPTAAGEYINTFVSRTLDAAPLSQQKNDWLQSWTIYYWAWWLSWSPFVGIFIARVSKGRTVREFIMALLIVPTTIGIIWFTVFGVTGIEIADKVPSIVELGPETQLFAIFNELPISVPLSIIAIILISSFFITSADSATFVLGMQTSHGSLRPASRIKIVWGIALSSIAYVLLLSGGETGLEALQSAAIIAALPFSFVIIMMMISFYKDANEERKYLGLTITPNKHRMKEYLNREQREYQEQKEAGVDERDL</sequence>
<dbReference type="InterPro" id="IPR018093">
    <property type="entry name" value="BCCT_CS"/>
</dbReference>
<organism evidence="9 10">
    <name type="scientific">Salinicoccus roseus</name>
    <dbReference type="NCBI Taxonomy" id="45670"/>
    <lineage>
        <taxon>Bacteria</taxon>
        <taxon>Bacillati</taxon>
        <taxon>Bacillota</taxon>
        <taxon>Bacilli</taxon>
        <taxon>Bacillales</taxon>
        <taxon>Staphylococcaceae</taxon>
        <taxon>Salinicoccus</taxon>
    </lineage>
</organism>
<evidence type="ECO:0000256" key="4">
    <source>
        <dbReference type="ARBA" id="ARBA00022475"/>
    </source>
</evidence>
<proteinExistence type="inferred from homology"/>
<comment type="caution">
    <text evidence="9">The sequence shown here is derived from an EMBL/GenBank/DDBJ whole genome shotgun (WGS) entry which is preliminary data.</text>
</comment>
<gene>
    <name evidence="9" type="ORF">SN16_04840</name>
</gene>
<feature type="transmembrane region" description="Helical" evidence="8">
    <location>
        <begin position="20"/>
        <end position="37"/>
    </location>
</feature>
<reference evidence="9 10" key="1">
    <citation type="submission" date="2015-01" db="EMBL/GenBank/DDBJ databases">
        <title>Genome sequences of high lactate-tolerant strain Salinicoccus roseus W12 with industrial interest.</title>
        <authorList>
            <person name="Wang H."/>
            <person name="Yu B."/>
        </authorList>
    </citation>
    <scope>NUCLEOTIDE SEQUENCE [LARGE SCALE GENOMIC DNA]</scope>
    <source>
        <strain evidence="9 10">W12</strain>
    </source>
</reference>
<accession>A0A0C2HPG7</accession>
<dbReference type="PANTHER" id="PTHR30047">
    <property type="entry name" value="HIGH-AFFINITY CHOLINE TRANSPORT PROTEIN-RELATED"/>
    <property type="match status" value="1"/>
</dbReference>
<feature type="transmembrane region" description="Helical" evidence="8">
    <location>
        <begin position="325"/>
        <end position="343"/>
    </location>
</feature>
<keyword evidence="3" id="KW-0813">Transport</keyword>
<feature type="transmembrane region" description="Helical" evidence="8">
    <location>
        <begin position="405"/>
        <end position="428"/>
    </location>
</feature>
<keyword evidence="6 8" id="KW-1133">Transmembrane helix</keyword>
<dbReference type="EMBL" id="JXII01000003">
    <property type="protein sequence ID" value="KIH71376.1"/>
    <property type="molecule type" value="Genomic_DNA"/>
</dbReference>
<evidence type="ECO:0000256" key="8">
    <source>
        <dbReference type="SAM" id="Phobius"/>
    </source>
</evidence>
<evidence type="ECO:0000256" key="1">
    <source>
        <dbReference type="ARBA" id="ARBA00004651"/>
    </source>
</evidence>
<feature type="transmembrane region" description="Helical" evidence="8">
    <location>
        <begin position="146"/>
        <end position="169"/>
    </location>
</feature>
<keyword evidence="5 8" id="KW-0812">Transmembrane</keyword>
<dbReference type="STRING" id="45670.SN16_04840"/>
<feature type="transmembrane region" description="Helical" evidence="8">
    <location>
        <begin position="235"/>
        <end position="256"/>
    </location>
</feature>
<comment type="similarity">
    <text evidence="2">Belongs to the BCCT transporter (TC 2.A.15) family.</text>
</comment>
<evidence type="ECO:0000313" key="9">
    <source>
        <dbReference type="EMBL" id="KIH71376.1"/>
    </source>
</evidence>
<evidence type="ECO:0000256" key="6">
    <source>
        <dbReference type="ARBA" id="ARBA00022989"/>
    </source>
</evidence>
<dbReference type="PROSITE" id="PS01303">
    <property type="entry name" value="BCCT"/>
    <property type="match status" value="1"/>
</dbReference>
<evidence type="ECO:0000313" key="10">
    <source>
        <dbReference type="Proteomes" id="UP000031546"/>
    </source>
</evidence>
<dbReference type="NCBIfam" id="TIGR00842">
    <property type="entry name" value="bcct"/>
    <property type="match status" value="1"/>
</dbReference>
<dbReference type="AlphaFoldDB" id="A0A0C2HPG7"/>
<dbReference type="Proteomes" id="UP000031546">
    <property type="component" value="Unassembled WGS sequence"/>
</dbReference>
<feature type="transmembrane region" description="Helical" evidence="8">
    <location>
        <begin position="268"/>
        <end position="288"/>
    </location>
</feature>
<feature type="transmembrane region" description="Helical" evidence="8">
    <location>
        <begin position="98"/>
        <end position="117"/>
    </location>
</feature>
<evidence type="ECO:0000256" key="2">
    <source>
        <dbReference type="ARBA" id="ARBA00005658"/>
    </source>
</evidence>
<feature type="transmembrane region" description="Helical" evidence="8">
    <location>
        <begin position="355"/>
        <end position="378"/>
    </location>
</feature>
<feature type="transmembrane region" description="Helical" evidence="8">
    <location>
        <begin position="189"/>
        <end position="215"/>
    </location>
</feature>
<feature type="transmembrane region" description="Helical" evidence="8">
    <location>
        <begin position="57"/>
        <end position="77"/>
    </location>
</feature>
<dbReference type="GO" id="GO:0005886">
    <property type="term" value="C:plasma membrane"/>
    <property type="evidence" value="ECO:0007669"/>
    <property type="project" value="UniProtKB-SubCell"/>
</dbReference>
<dbReference type="GO" id="GO:0022857">
    <property type="term" value="F:transmembrane transporter activity"/>
    <property type="evidence" value="ECO:0007669"/>
    <property type="project" value="InterPro"/>
</dbReference>
<feature type="transmembrane region" description="Helical" evidence="8">
    <location>
        <begin position="449"/>
        <end position="467"/>
    </location>
</feature>
<comment type="subcellular location">
    <subcellularLocation>
        <location evidence="1">Cell membrane</location>
        <topology evidence="1">Multi-pass membrane protein</topology>
    </subcellularLocation>
</comment>
<dbReference type="PANTHER" id="PTHR30047:SF7">
    <property type="entry name" value="HIGH-AFFINITY CHOLINE TRANSPORT PROTEIN"/>
    <property type="match status" value="1"/>
</dbReference>
<evidence type="ECO:0000256" key="5">
    <source>
        <dbReference type="ARBA" id="ARBA00022692"/>
    </source>
</evidence>
<protein>
    <submittedName>
        <fullName evidence="9">Choline transporter</fullName>
    </submittedName>
</protein>
<keyword evidence="7 8" id="KW-0472">Membrane</keyword>
<keyword evidence="4" id="KW-1003">Cell membrane</keyword>
<name>A0A0C2HPG7_9STAP</name>
<evidence type="ECO:0000256" key="7">
    <source>
        <dbReference type="ARBA" id="ARBA00023136"/>
    </source>
</evidence>
<dbReference type="InterPro" id="IPR000060">
    <property type="entry name" value="BCCT_transptr"/>
</dbReference>
<feature type="transmembrane region" description="Helical" evidence="8">
    <location>
        <begin position="473"/>
        <end position="497"/>
    </location>
</feature>
<dbReference type="Pfam" id="PF02028">
    <property type="entry name" value="BCCT"/>
    <property type="match status" value="1"/>
</dbReference>